<feature type="region of interest" description="Disordered" evidence="1">
    <location>
        <begin position="99"/>
        <end position="126"/>
    </location>
</feature>
<dbReference type="GO" id="GO:0007030">
    <property type="term" value="P:Golgi organization"/>
    <property type="evidence" value="ECO:0007669"/>
    <property type="project" value="TreeGrafter"/>
</dbReference>
<evidence type="ECO:0008006" key="6">
    <source>
        <dbReference type="Google" id="ProtNLM"/>
    </source>
</evidence>
<comment type="caution">
    <text evidence="4">The sequence shown here is derived from an EMBL/GenBank/DDBJ whole genome shotgun (WGS) entry which is preliminary data.</text>
</comment>
<gene>
    <name evidence="4" type="ORF">BSTOLATCC_MIC17704</name>
</gene>
<dbReference type="FunFam" id="3.30.420.210:FF:000002">
    <property type="entry name" value="UBX domain-containing protein 1"/>
    <property type="match status" value="1"/>
</dbReference>
<dbReference type="Gene3D" id="3.10.20.90">
    <property type="entry name" value="Phosphatidylinositol 3-kinase Catalytic Subunit, Chain A, domain 1"/>
    <property type="match status" value="1"/>
</dbReference>
<proteinExistence type="predicted"/>
<evidence type="ECO:0000256" key="1">
    <source>
        <dbReference type="SAM" id="MobiDB-lite"/>
    </source>
</evidence>
<dbReference type="PROSITE" id="PS51399">
    <property type="entry name" value="SEP"/>
    <property type="match status" value="1"/>
</dbReference>
<feature type="region of interest" description="Disordered" evidence="1">
    <location>
        <begin position="1"/>
        <end position="36"/>
    </location>
</feature>
<dbReference type="SUPFAM" id="SSF102848">
    <property type="entry name" value="NSFL1 (p97 ATPase) cofactor p47, SEP domain"/>
    <property type="match status" value="1"/>
</dbReference>
<dbReference type="Proteomes" id="UP001162131">
    <property type="component" value="Unassembled WGS sequence"/>
</dbReference>
<dbReference type="GO" id="GO:0000045">
    <property type="term" value="P:autophagosome assembly"/>
    <property type="evidence" value="ECO:0007669"/>
    <property type="project" value="TreeGrafter"/>
</dbReference>
<dbReference type="Gene3D" id="3.30.420.210">
    <property type="entry name" value="SEP domain"/>
    <property type="match status" value="1"/>
</dbReference>
<reference evidence="4" key="1">
    <citation type="submission" date="2021-09" db="EMBL/GenBank/DDBJ databases">
        <authorList>
            <consortium name="AG Swart"/>
            <person name="Singh M."/>
            <person name="Singh A."/>
            <person name="Seah K."/>
            <person name="Emmerich C."/>
        </authorList>
    </citation>
    <scope>NUCLEOTIDE SEQUENCE</scope>
    <source>
        <strain evidence="4">ATCC30299</strain>
    </source>
</reference>
<feature type="domain" description="SEP" evidence="3">
    <location>
        <begin position="61"/>
        <end position="126"/>
    </location>
</feature>
<dbReference type="InterPro" id="IPR036241">
    <property type="entry name" value="NSFL1C_SEP_dom_sf"/>
</dbReference>
<dbReference type="InterPro" id="IPR012989">
    <property type="entry name" value="SEP_domain"/>
</dbReference>
<dbReference type="PANTHER" id="PTHR23333">
    <property type="entry name" value="UBX DOMAIN CONTAINING PROTEIN"/>
    <property type="match status" value="1"/>
</dbReference>
<dbReference type="GO" id="GO:0061025">
    <property type="term" value="P:membrane fusion"/>
    <property type="evidence" value="ECO:0007669"/>
    <property type="project" value="TreeGrafter"/>
</dbReference>
<keyword evidence="5" id="KW-1185">Reference proteome</keyword>
<organism evidence="4 5">
    <name type="scientific">Blepharisma stoltei</name>
    <dbReference type="NCBI Taxonomy" id="1481888"/>
    <lineage>
        <taxon>Eukaryota</taxon>
        <taxon>Sar</taxon>
        <taxon>Alveolata</taxon>
        <taxon>Ciliophora</taxon>
        <taxon>Postciliodesmatophora</taxon>
        <taxon>Heterotrichea</taxon>
        <taxon>Heterotrichida</taxon>
        <taxon>Blepharismidae</taxon>
        <taxon>Blepharisma</taxon>
    </lineage>
</organism>
<dbReference type="SMART" id="SM00166">
    <property type="entry name" value="UBX"/>
    <property type="match status" value="1"/>
</dbReference>
<dbReference type="SMART" id="SM00553">
    <property type="entry name" value="SEP"/>
    <property type="match status" value="1"/>
</dbReference>
<dbReference type="CDD" id="cd01770">
    <property type="entry name" value="UBX_UBXN2"/>
    <property type="match status" value="1"/>
</dbReference>
<dbReference type="AlphaFoldDB" id="A0AAU9J5Q6"/>
<dbReference type="InterPro" id="IPR029071">
    <property type="entry name" value="Ubiquitin-like_domsf"/>
</dbReference>
<dbReference type="PROSITE" id="PS50033">
    <property type="entry name" value="UBX"/>
    <property type="match status" value="1"/>
</dbReference>
<dbReference type="EMBL" id="CAJZBQ010000017">
    <property type="protein sequence ID" value="CAG9317082.1"/>
    <property type="molecule type" value="Genomic_DNA"/>
</dbReference>
<sequence length="242" mass="26322">MIRGFGDINKGKEESKSKKNSDFYTGGQASGLAVSSPDVANIVEKARQGGQDQSAPADPNEMKIRVTLWANGFSVDDGPFRDYNAPENQRFMAQMNEGRVPSELMSKTRGKPVSVELSDKRQEQYVPPPPPPYIAFSGQGSSVSNTRSQALDAVNAEFSVPSFDPNQPTTTVQIRFHNGQRKTLTLNLNARLNVIFDYVMMAAPVDGSFELVSGFPPRPLQNPSLTIQESGVAGSAVIQKLL</sequence>
<evidence type="ECO:0000259" key="3">
    <source>
        <dbReference type="PROSITE" id="PS51399"/>
    </source>
</evidence>
<dbReference type="GO" id="GO:0005634">
    <property type="term" value="C:nucleus"/>
    <property type="evidence" value="ECO:0007669"/>
    <property type="project" value="TreeGrafter"/>
</dbReference>
<name>A0AAU9J5Q6_9CILI</name>
<evidence type="ECO:0000259" key="2">
    <source>
        <dbReference type="PROSITE" id="PS50033"/>
    </source>
</evidence>
<dbReference type="GO" id="GO:0043161">
    <property type="term" value="P:proteasome-mediated ubiquitin-dependent protein catabolic process"/>
    <property type="evidence" value="ECO:0007669"/>
    <property type="project" value="TreeGrafter"/>
</dbReference>
<accession>A0AAU9J5Q6</accession>
<dbReference type="GO" id="GO:0031468">
    <property type="term" value="P:nuclear membrane reassembly"/>
    <property type="evidence" value="ECO:0007669"/>
    <property type="project" value="TreeGrafter"/>
</dbReference>
<protein>
    <recommendedName>
        <fullName evidence="6">NSFL1 cofactor p47</fullName>
    </recommendedName>
</protein>
<feature type="domain" description="UBX" evidence="2">
    <location>
        <begin position="165"/>
        <end position="240"/>
    </location>
</feature>
<evidence type="ECO:0000313" key="5">
    <source>
        <dbReference type="Proteomes" id="UP001162131"/>
    </source>
</evidence>
<feature type="compositionally biased region" description="Basic and acidic residues" evidence="1">
    <location>
        <begin position="9"/>
        <end position="21"/>
    </location>
</feature>
<dbReference type="InterPro" id="IPR001012">
    <property type="entry name" value="UBX_dom"/>
</dbReference>
<dbReference type="Pfam" id="PF00789">
    <property type="entry name" value="UBX"/>
    <property type="match status" value="1"/>
</dbReference>
<dbReference type="PANTHER" id="PTHR23333:SF20">
    <property type="entry name" value="NSFL1 COFACTOR P47"/>
    <property type="match status" value="1"/>
</dbReference>
<dbReference type="GO" id="GO:0043130">
    <property type="term" value="F:ubiquitin binding"/>
    <property type="evidence" value="ECO:0007669"/>
    <property type="project" value="TreeGrafter"/>
</dbReference>
<dbReference type="Pfam" id="PF08059">
    <property type="entry name" value="SEP"/>
    <property type="match status" value="1"/>
</dbReference>
<dbReference type="GO" id="GO:0005829">
    <property type="term" value="C:cytosol"/>
    <property type="evidence" value="ECO:0007669"/>
    <property type="project" value="TreeGrafter"/>
</dbReference>
<evidence type="ECO:0000313" key="4">
    <source>
        <dbReference type="EMBL" id="CAG9317082.1"/>
    </source>
</evidence>
<dbReference type="SUPFAM" id="SSF54236">
    <property type="entry name" value="Ubiquitin-like"/>
    <property type="match status" value="1"/>
</dbReference>